<dbReference type="Gene3D" id="3.30.70.20">
    <property type="match status" value="1"/>
</dbReference>
<dbReference type="EMBL" id="DVOG01000032">
    <property type="protein sequence ID" value="HIV03758.1"/>
    <property type="molecule type" value="Genomic_DNA"/>
</dbReference>
<protein>
    <submittedName>
        <fullName evidence="1">Ferredoxin</fullName>
    </submittedName>
</protein>
<name>A0A9D1T0G2_9BACT</name>
<gene>
    <name evidence="1" type="ORF">IAC75_01230</name>
</gene>
<dbReference type="AlphaFoldDB" id="A0A9D1T0G2"/>
<evidence type="ECO:0000313" key="2">
    <source>
        <dbReference type="Proteomes" id="UP000886812"/>
    </source>
</evidence>
<dbReference type="PANTHER" id="PTHR42773:SF1">
    <property type="entry name" value="METALLO-BETA-LACTAMASE FAMILY PROTEIN"/>
    <property type="match status" value="1"/>
</dbReference>
<comment type="caution">
    <text evidence="1">The sequence shown here is derived from an EMBL/GenBank/DDBJ whole genome shotgun (WGS) entry which is preliminary data.</text>
</comment>
<reference evidence="1" key="2">
    <citation type="journal article" date="2021" name="PeerJ">
        <title>Extensive microbial diversity within the chicken gut microbiome revealed by metagenomics and culture.</title>
        <authorList>
            <person name="Gilroy R."/>
            <person name="Ravi A."/>
            <person name="Getino M."/>
            <person name="Pursley I."/>
            <person name="Horton D.L."/>
            <person name="Alikhan N.F."/>
            <person name="Baker D."/>
            <person name="Gharbi K."/>
            <person name="Hall N."/>
            <person name="Watson M."/>
            <person name="Adriaenssens E.M."/>
            <person name="Foster-Nyarko E."/>
            <person name="Jarju S."/>
            <person name="Secka A."/>
            <person name="Antonio M."/>
            <person name="Oren A."/>
            <person name="Chaudhuri R.R."/>
            <person name="La Ragione R."/>
            <person name="Hildebrand F."/>
            <person name="Pallen M.J."/>
        </authorList>
    </citation>
    <scope>NUCLEOTIDE SEQUENCE</scope>
    <source>
        <strain evidence="1">10669</strain>
    </source>
</reference>
<accession>A0A9D1T0G2</accession>
<proteinExistence type="predicted"/>
<reference evidence="1" key="1">
    <citation type="submission" date="2020-10" db="EMBL/GenBank/DDBJ databases">
        <authorList>
            <person name="Gilroy R."/>
        </authorList>
    </citation>
    <scope>NUCLEOTIDE SEQUENCE</scope>
    <source>
        <strain evidence="1">10669</strain>
    </source>
</reference>
<dbReference type="SUPFAM" id="SSF54862">
    <property type="entry name" value="4Fe-4S ferredoxins"/>
    <property type="match status" value="1"/>
</dbReference>
<evidence type="ECO:0000313" key="1">
    <source>
        <dbReference type="EMBL" id="HIV03758.1"/>
    </source>
</evidence>
<organism evidence="1 2">
    <name type="scientific">Candidatus Spyradosoma merdigallinarum</name>
    <dbReference type="NCBI Taxonomy" id="2840950"/>
    <lineage>
        <taxon>Bacteria</taxon>
        <taxon>Pseudomonadati</taxon>
        <taxon>Verrucomicrobiota</taxon>
        <taxon>Opitutia</taxon>
        <taxon>Opitutia incertae sedis</taxon>
        <taxon>Candidatus Spyradosoma</taxon>
    </lineage>
</organism>
<dbReference type="Proteomes" id="UP000886812">
    <property type="component" value="Unassembled WGS sequence"/>
</dbReference>
<dbReference type="Pfam" id="PF13370">
    <property type="entry name" value="Fer4_13"/>
    <property type="match status" value="1"/>
</dbReference>
<dbReference type="PANTHER" id="PTHR42773">
    <property type="entry name" value="METALLO-BETA-LACTAMASE-RELATED"/>
    <property type="match status" value="1"/>
</dbReference>
<sequence length="78" mass="8331">MANKDEKTNGNVPGKFYVDTQCIDCDLCRSAAPDFFGRNDDDGVSVVIKQPTTADEIAQCEEAKASCPVDAIGDDGDE</sequence>